<feature type="compositionally biased region" description="Low complexity" evidence="5">
    <location>
        <begin position="346"/>
        <end position="368"/>
    </location>
</feature>
<comment type="subcellular location">
    <subcellularLocation>
        <location evidence="1">Membrane</location>
        <topology evidence="1">Single-pass membrane protein</topology>
    </subcellularLocation>
</comment>
<dbReference type="InterPro" id="IPR051694">
    <property type="entry name" value="Immunoregulatory_rcpt-like"/>
</dbReference>
<evidence type="ECO:0000256" key="6">
    <source>
        <dbReference type="SAM" id="Phobius"/>
    </source>
</evidence>
<evidence type="ECO:0000256" key="4">
    <source>
        <dbReference type="ARBA" id="ARBA00023136"/>
    </source>
</evidence>
<feature type="compositionally biased region" description="Polar residues" evidence="5">
    <location>
        <begin position="292"/>
        <end position="306"/>
    </location>
</feature>
<evidence type="ECO:0000256" key="2">
    <source>
        <dbReference type="ARBA" id="ARBA00022692"/>
    </source>
</evidence>
<feature type="compositionally biased region" description="Low complexity" evidence="5">
    <location>
        <begin position="315"/>
        <end position="339"/>
    </location>
</feature>
<dbReference type="GO" id="GO:0016020">
    <property type="term" value="C:membrane"/>
    <property type="evidence" value="ECO:0007669"/>
    <property type="project" value="UniProtKB-SubCell"/>
</dbReference>
<dbReference type="PANTHER" id="PTHR15549">
    <property type="entry name" value="PAIRED IMMUNOGLOBULIN-LIKE TYPE 2 RECEPTOR"/>
    <property type="match status" value="1"/>
</dbReference>
<keyword evidence="2 6" id="KW-0812">Transmembrane</keyword>
<reference evidence="8 9" key="1">
    <citation type="submission" date="2019-12" db="EMBL/GenBank/DDBJ databases">
        <title>Draft genome sequence of the ascomycete Xylaria multiplex DSM 110363.</title>
        <authorList>
            <person name="Buettner E."/>
            <person name="Kellner H."/>
        </authorList>
    </citation>
    <scope>NUCLEOTIDE SEQUENCE [LARGE SCALE GENOMIC DNA]</scope>
    <source>
        <strain evidence="8 9">DSM 110363</strain>
    </source>
</reference>
<evidence type="ECO:0000256" key="7">
    <source>
        <dbReference type="SAM" id="SignalP"/>
    </source>
</evidence>
<feature type="signal peptide" evidence="7">
    <location>
        <begin position="1"/>
        <end position="19"/>
    </location>
</feature>
<dbReference type="AlphaFoldDB" id="A0A7C8IW83"/>
<comment type="caution">
    <text evidence="8">The sequence shown here is derived from an EMBL/GenBank/DDBJ whole genome shotgun (WGS) entry which is preliminary data.</text>
</comment>
<feature type="region of interest" description="Disordered" evidence="5">
    <location>
        <begin position="267"/>
        <end position="368"/>
    </location>
</feature>
<gene>
    <name evidence="8" type="ORF">GQX73_g5665</name>
</gene>
<evidence type="ECO:0000313" key="8">
    <source>
        <dbReference type="EMBL" id="KAF2967902.1"/>
    </source>
</evidence>
<evidence type="ECO:0000256" key="1">
    <source>
        <dbReference type="ARBA" id="ARBA00004167"/>
    </source>
</evidence>
<accession>A0A7C8IW83</accession>
<feature type="transmembrane region" description="Helical" evidence="6">
    <location>
        <begin position="152"/>
        <end position="177"/>
    </location>
</feature>
<dbReference type="OrthoDB" id="4849731at2759"/>
<protein>
    <recommendedName>
        <fullName evidence="10">Mid2 domain-containing protein</fullName>
    </recommendedName>
</protein>
<proteinExistence type="predicted"/>
<evidence type="ECO:0008006" key="10">
    <source>
        <dbReference type="Google" id="ProtNLM"/>
    </source>
</evidence>
<keyword evidence="9" id="KW-1185">Reference proteome</keyword>
<name>A0A7C8IW83_9PEZI</name>
<dbReference type="InParanoid" id="A0A7C8IW83"/>
<sequence length="368" mass="39301">MALALRLTALSYVVAHANARWFQTGANAGSWAPVTPTTEPTASGPDEWVPKITSAPDRWPLDWELRRRDDSTSTICGYSANNLDGCAAKAASGDIVASLVPGTDLSLTTTVSTITTTNGTVTITVTINIPSNNSSSTAASSGSVASSDSKNIGAIVGGVVGGVAGLALIVGAIVFLLHRRKKRSQGLNPLALGRKMPPSDHDIYRHDPIPGSQYPSTFYGEAPPGMAQISEQPIITYPPNSYGMQNSMYTIGNNTSAEVPAYFAPRAVPSKPQDEDVSPLEDSPVSPVSPAENYNTMVSALSNHSPPLQPLQPAIRHPQQQSQPIIHHQQQPFQQPVQPNMHRQAPEYAQYSPQPPEQYQAYQPYPGT</sequence>
<dbReference type="GO" id="GO:0071944">
    <property type="term" value="C:cell periphery"/>
    <property type="evidence" value="ECO:0007669"/>
    <property type="project" value="UniProtKB-ARBA"/>
</dbReference>
<keyword evidence="7" id="KW-0732">Signal</keyword>
<dbReference type="Proteomes" id="UP000481858">
    <property type="component" value="Unassembled WGS sequence"/>
</dbReference>
<organism evidence="8 9">
    <name type="scientific">Xylaria multiplex</name>
    <dbReference type="NCBI Taxonomy" id="323545"/>
    <lineage>
        <taxon>Eukaryota</taxon>
        <taxon>Fungi</taxon>
        <taxon>Dikarya</taxon>
        <taxon>Ascomycota</taxon>
        <taxon>Pezizomycotina</taxon>
        <taxon>Sordariomycetes</taxon>
        <taxon>Xylariomycetidae</taxon>
        <taxon>Xylariales</taxon>
        <taxon>Xylariaceae</taxon>
        <taxon>Xylaria</taxon>
    </lineage>
</organism>
<evidence type="ECO:0000256" key="3">
    <source>
        <dbReference type="ARBA" id="ARBA00022989"/>
    </source>
</evidence>
<keyword evidence="3 6" id="KW-1133">Transmembrane helix</keyword>
<dbReference type="EMBL" id="WUBL01000060">
    <property type="protein sequence ID" value="KAF2967902.1"/>
    <property type="molecule type" value="Genomic_DNA"/>
</dbReference>
<evidence type="ECO:0000313" key="9">
    <source>
        <dbReference type="Proteomes" id="UP000481858"/>
    </source>
</evidence>
<evidence type="ECO:0000256" key="5">
    <source>
        <dbReference type="SAM" id="MobiDB-lite"/>
    </source>
</evidence>
<keyword evidence="4 6" id="KW-0472">Membrane</keyword>
<feature type="chain" id="PRO_5028805390" description="Mid2 domain-containing protein" evidence="7">
    <location>
        <begin position="20"/>
        <end position="368"/>
    </location>
</feature>